<organism evidence="3">
    <name type="scientific">Schistocephalus solidus</name>
    <name type="common">Tapeworm</name>
    <dbReference type="NCBI Taxonomy" id="70667"/>
    <lineage>
        <taxon>Eukaryota</taxon>
        <taxon>Metazoa</taxon>
        <taxon>Spiralia</taxon>
        <taxon>Lophotrochozoa</taxon>
        <taxon>Platyhelminthes</taxon>
        <taxon>Cestoda</taxon>
        <taxon>Eucestoda</taxon>
        <taxon>Diphyllobothriidea</taxon>
        <taxon>Diphyllobothriidae</taxon>
        <taxon>Schistocephalus</taxon>
    </lineage>
</organism>
<dbReference type="PANTHER" id="PTHR33395:SF22">
    <property type="entry name" value="REVERSE TRANSCRIPTASE DOMAIN-CONTAINING PROTEIN"/>
    <property type="match status" value="1"/>
</dbReference>
<name>A0A183SWV7_SCHSO</name>
<proteinExistence type="predicted"/>
<dbReference type="OrthoDB" id="414730at2759"/>
<reference evidence="1 2" key="2">
    <citation type="submission" date="2018-11" db="EMBL/GenBank/DDBJ databases">
        <authorList>
            <consortium name="Pathogen Informatics"/>
        </authorList>
    </citation>
    <scope>NUCLEOTIDE SEQUENCE [LARGE SCALE GENOMIC DNA]</scope>
    <source>
        <strain evidence="1 2">NST_G2</strain>
    </source>
</reference>
<keyword evidence="2" id="KW-1185">Reference proteome</keyword>
<protein>
    <submittedName>
        <fullName evidence="1 3">Uncharacterized protein</fullName>
    </submittedName>
</protein>
<dbReference type="Proteomes" id="UP000275846">
    <property type="component" value="Unassembled WGS sequence"/>
</dbReference>
<reference evidence="3" key="1">
    <citation type="submission" date="2016-06" db="UniProtKB">
        <authorList>
            <consortium name="WormBaseParasite"/>
        </authorList>
    </citation>
    <scope>IDENTIFICATION</scope>
</reference>
<accession>A0A183SWV7</accession>
<evidence type="ECO:0000313" key="3">
    <source>
        <dbReference type="WBParaSite" id="SSLN_0000904201-mRNA-1"/>
    </source>
</evidence>
<evidence type="ECO:0000313" key="1">
    <source>
        <dbReference type="EMBL" id="VDL95090.1"/>
    </source>
</evidence>
<dbReference type="EMBL" id="UYSU01034801">
    <property type="protein sequence ID" value="VDL95090.1"/>
    <property type="molecule type" value="Genomic_DNA"/>
</dbReference>
<gene>
    <name evidence="1" type="ORF">SSLN_LOCUS8705</name>
</gene>
<evidence type="ECO:0000313" key="2">
    <source>
        <dbReference type="Proteomes" id="UP000275846"/>
    </source>
</evidence>
<dbReference type="PANTHER" id="PTHR33395">
    <property type="entry name" value="TRANSCRIPTASE, PUTATIVE-RELATED-RELATED"/>
    <property type="match status" value="1"/>
</dbReference>
<dbReference type="AlphaFoldDB" id="A0A183SWV7"/>
<dbReference type="WBParaSite" id="SSLN_0000904201-mRNA-1">
    <property type="protein sequence ID" value="SSLN_0000904201-mRNA-1"/>
    <property type="gene ID" value="SSLN_0000904201"/>
</dbReference>
<sequence>METRYDYSADDLEVDTIVKTYQFTEAIFLKELLGLKEFKFICPYEVLTKMLKELASELAKPLSTLFQTSFETGDLPADWKSTWITPLYKDRSRVPANSYRPVSLSAICSKIMEKIINQQLLQFLEHNYLLSEIHHGLRRGPVLSPYTHAEVPELGLSVVLVHNLSSHRLTQQQLVVLSYDAKFNTRDARPEDFIASFESALQKCDAGEECKNAMRHQVANLLLQHQRQTTISKAE</sequence>